<evidence type="ECO:0000259" key="1">
    <source>
        <dbReference type="Pfam" id="PF03457"/>
    </source>
</evidence>
<dbReference type="GeneID" id="7449990"/>
<evidence type="ECO:0000313" key="3">
    <source>
        <dbReference type="Proteomes" id="UP000001449"/>
    </source>
</evidence>
<dbReference type="PANTHER" id="PTHR33418">
    <property type="entry name" value="HELICASE-ASSOCIATED"/>
    <property type="match status" value="1"/>
</dbReference>
<protein>
    <recommendedName>
        <fullName evidence="1">Helicase-associated domain-containing protein</fullName>
    </recommendedName>
</protein>
<reference evidence="2 3" key="2">
    <citation type="journal article" date="2008" name="Nature">
        <title>The Phaeodactylum genome reveals the evolutionary history of diatom genomes.</title>
        <authorList>
            <person name="Bowler C."/>
            <person name="Allen A.E."/>
            <person name="Badger J.H."/>
            <person name="Grimwood J."/>
            <person name="Jabbari K."/>
            <person name="Kuo A."/>
            <person name="Maheswari U."/>
            <person name="Martens C."/>
            <person name="Maumus F."/>
            <person name="Otillar R.P."/>
            <person name="Rayko E."/>
            <person name="Salamov A."/>
            <person name="Vandepoele K."/>
            <person name="Beszteri B."/>
            <person name="Gruber A."/>
            <person name="Heijde M."/>
            <person name="Katinka M."/>
            <person name="Mock T."/>
            <person name="Valentin K."/>
            <person name="Verret F."/>
            <person name="Berges J.A."/>
            <person name="Brownlee C."/>
            <person name="Cadoret J.P."/>
            <person name="Chiovitti A."/>
            <person name="Choi C.J."/>
            <person name="Coesel S."/>
            <person name="De Martino A."/>
            <person name="Detter J.C."/>
            <person name="Durkin C."/>
            <person name="Falciatore A."/>
            <person name="Fournet J."/>
            <person name="Haruta M."/>
            <person name="Huysman M.J."/>
            <person name="Jenkins B.D."/>
            <person name="Jiroutova K."/>
            <person name="Jorgensen R.E."/>
            <person name="Joubert Y."/>
            <person name="Kaplan A."/>
            <person name="Kroger N."/>
            <person name="Kroth P.G."/>
            <person name="La Roche J."/>
            <person name="Lindquist E."/>
            <person name="Lommer M."/>
            <person name="Martin-Jezequel V."/>
            <person name="Lopez P.J."/>
            <person name="Lucas S."/>
            <person name="Mangogna M."/>
            <person name="McGinnis K."/>
            <person name="Medlin L.K."/>
            <person name="Montsant A."/>
            <person name="Oudot-Le Secq M.P."/>
            <person name="Napoli C."/>
            <person name="Obornik M."/>
            <person name="Parker M.S."/>
            <person name="Petit J.L."/>
            <person name="Porcel B.M."/>
            <person name="Poulsen N."/>
            <person name="Robison M."/>
            <person name="Rychlewski L."/>
            <person name="Rynearson T.A."/>
            <person name="Schmutz J."/>
            <person name="Shapiro H."/>
            <person name="Siaut M."/>
            <person name="Stanley M."/>
            <person name="Sussman M.R."/>
            <person name="Taylor A.R."/>
            <person name="Vardi A."/>
            <person name="von Dassow P."/>
            <person name="Vyverman W."/>
            <person name="Willis A."/>
            <person name="Wyrwicz L.S."/>
            <person name="Rokhsar D.S."/>
            <person name="Weissenbach J."/>
            <person name="Armbrust E.V."/>
            <person name="Green B.R."/>
            <person name="Van de Peer Y."/>
            <person name="Grigoriev I.V."/>
        </authorList>
    </citation>
    <scope>NUCLEOTIDE SEQUENCE [LARGE SCALE GENOMIC DNA]</scope>
    <source>
        <strain evidence="2 3">CCMP1335</strain>
    </source>
</reference>
<dbReference type="OMA" id="KARFGNC"/>
<sequence length="128" mass="15659">WEERYSQLVNYQRLNGHCNVPQQTQHDSLARWVNHQRETYKKNSLSTERFDLLEQIGFQFSRHSSWEDRYKELCQYHRLRGHANVPYGCEENPVLARWCSKQRGHRRRNKLSKEKIRQLNDIGFDWNV</sequence>
<dbReference type="InParanoid" id="B8LCI5"/>
<feature type="domain" description="Helicase-associated" evidence="1">
    <location>
        <begin position="64"/>
        <end position="124"/>
    </location>
</feature>
<keyword evidence="3" id="KW-1185">Reference proteome</keyword>
<dbReference type="PaxDb" id="35128-Thaps264366"/>
<feature type="non-terminal residue" evidence="2">
    <location>
        <position position="128"/>
    </location>
</feature>
<evidence type="ECO:0000313" key="2">
    <source>
        <dbReference type="EMBL" id="EED86906.1"/>
    </source>
</evidence>
<name>B8LCI5_THAPS</name>
<dbReference type="AlphaFoldDB" id="B8LCI5"/>
<dbReference type="Gene3D" id="6.10.140.530">
    <property type="match status" value="2"/>
</dbReference>
<gene>
    <name evidence="2" type="ORF">THAPSDRAFT_264366</name>
</gene>
<reference evidence="2 3" key="1">
    <citation type="journal article" date="2004" name="Science">
        <title>The genome of the diatom Thalassiosira pseudonana: ecology, evolution, and metabolism.</title>
        <authorList>
            <person name="Armbrust E.V."/>
            <person name="Berges J.A."/>
            <person name="Bowler C."/>
            <person name="Green B.R."/>
            <person name="Martinez D."/>
            <person name="Putnam N.H."/>
            <person name="Zhou S."/>
            <person name="Allen A.E."/>
            <person name="Apt K.E."/>
            <person name="Bechner M."/>
            <person name="Brzezinski M.A."/>
            <person name="Chaal B.K."/>
            <person name="Chiovitti A."/>
            <person name="Davis A.K."/>
            <person name="Demarest M.S."/>
            <person name="Detter J.C."/>
            <person name="Glavina T."/>
            <person name="Goodstein D."/>
            <person name="Hadi M.Z."/>
            <person name="Hellsten U."/>
            <person name="Hildebrand M."/>
            <person name="Jenkins B.D."/>
            <person name="Jurka J."/>
            <person name="Kapitonov V.V."/>
            <person name="Kroger N."/>
            <person name="Lau W.W."/>
            <person name="Lane T.W."/>
            <person name="Larimer F.W."/>
            <person name="Lippmeier J.C."/>
            <person name="Lucas S."/>
            <person name="Medina M."/>
            <person name="Montsant A."/>
            <person name="Obornik M."/>
            <person name="Parker M.S."/>
            <person name="Palenik B."/>
            <person name="Pazour G.J."/>
            <person name="Richardson P.M."/>
            <person name="Rynearson T.A."/>
            <person name="Saito M.A."/>
            <person name="Schwartz D.C."/>
            <person name="Thamatrakoln K."/>
            <person name="Valentin K."/>
            <person name="Vardi A."/>
            <person name="Wilkerson F.P."/>
            <person name="Rokhsar D.S."/>
        </authorList>
    </citation>
    <scope>NUCLEOTIDE SEQUENCE [LARGE SCALE GENOMIC DNA]</scope>
    <source>
        <strain evidence="2 3">CCMP1335</strain>
    </source>
</reference>
<dbReference type="Proteomes" id="UP000001449">
    <property type="component" value="Chromosome 16"/>
</dbReference>
<organism evidence="2 3">
    <name type="scientific">Thalassiosira pseudonana</name>
    <name type="common">Marine diatom</name>
    <name type="synonym">Cyclotella nana</name>
    <dbReference type="NCBI Taxonomy" id="35128"/>
    <lineage>
        <taxon>Eukaryota</taxon>
        <taxon>Sar</taxon>
        <taxon>Stramenopiles</taxon>
        <taxon>Ochrophyta</taxon>
        <taxon>Bacillariophyta</taxon>
        <taxon>Coscinodiscophyceae</taxon>
        <taxon>Thalassiosirophycidae</taxon>
        <taxon>Thalassiosirales</taxon>
        <taxon>Thalassiosiraceae</taxon>
        <taxon>Thalassiosira</taxon>
    </lineage>
</organism>
<feature type="domain" description="Helicase-associated" evidence="1">
    <location>
        <begin position="1"/>
        <end position="58"/>
    </location>
</feature>
<dbReference type="InterPro" id="IPR005114">
    <property type="entry name" value="Helicase_assoc"/>
</dbReference>
<dbReference type="HOGENOM" id="CLU_120782_1_0_1"/>
<proteinExistence type="predicted"/>
<dbReference type="KEGG" id="tps:THAPSDRAFT_264366"/>
<dbReference type="Pfam" id="PF03457">
    <property type="entry name" value="HA"/>
    <property type="match status" value="2"/>
</dbReference>
<dbReference type="RefSeq" id="XP_002296705.1">
    <property type="nucleotide sequence ID" value="XM_002296669.1"/>
</dbReference>
<accession>B8LCI5</accession>
<dbReference type="PANTHER" id="PTHR33418:SF1">
    <property type="entry name" value="HELICASE-ASSOCIATED DOMAIN-CONTAINING PROTEIN"/>
    <property type="match status" value="1"/>
</dbReference>
<feature type="non-terminal residue" evidence="2">
    <location>
        <position position="1"/>
    </location>
</feature>
<dbReference type="EMBL" id="DS999417">
    <property type="protein sequence ID" value="EED86906.1"/>
    <property type="molecule type" value="Genomic_DNA"/>
</dbReference>